<dbReference type="Pfam" id="PF07298">
    <property type="entry name" value="NnrU"/>
    <property type="match status" value="1"/>
</dbReference>
<feature type="domain" description="NnrU" evidence="6">
    <location>
        <begin position="10"/>
        <end position="212"/>
    </location>
</feature>
<evidence type="ECO:0000256" key="5">
    <source>
        <dbReference type="SAM" id="Phobius"/>
    </source>
</evidence>
<gene>
    <name evidence="7" type="ORF">HEQ75_24605</name>
</gene>
<evidence type="ECO:0000313" key="7">
    <source>
        <dbReference type="EMBL" id="NKC34063.1"/>
    </source>
</evidence>
<reference evidence="7 8" key="1">
    <citation type="submission" date="2020-03" db="EMBL/GenBank/DDBJ databases">
        <title>Roseomonas selenitidurans sp. nov. isolated from urban soil.</title>
        <authorList>
            <person name="Liu H."/>
        </authorList>
    </citation>
    <scope>NUCLEOTIDE SEQUENCE [LARGE SCALE GENOMIC DNA]</scope>
    <source>
        <strain evidence="7 8">BU-1</strain>
    </source>
</reference>
<feature type="transmembrane region" description="Helical" evidence="5">
    <location>
        <begin position="190"/>
        <end position="210"/>
    </location>
</feature>
<dbReference type="InterPro" id="IPR009915">
    <property type="entry name" value="NnrU_dom"/>
</dbReference>
<name>A0ABX1EB79_9PROT</name>
<evidence type="ECO:0000259" key="6">
    <source>
        <dbReference type="Pfam" id="PF07298"/>
    </source>
</evidence>
<keyword evidence="3 5" id="KW-1133">Transmembrane helix</keyword>
<keyword evidence="8" id="KW-1185">Reference proteome</keyword>
<accession>A0ABX1EB79</accession>
<evidence type="ECO:0000256" key="1">
    <source>
        <dbReference type="ARBA" id="ARBA00004141"/>
    </source>
</evidence>
<comment type="caution">
    <text evidence="7">The sequence shown here is derived from an EMBL/GenBank/DDBJ whole genome shotgun (WGS) entry which is preliminary data.</text>
</comment>
<feature type="transmembrane region" description="Helical" evidence="5">
    <location>
        <begin position="37"/>
        <end position="58"/>
    </location>
</feature>
<proteinExistence type="predicted"/>
<keyword evidence="2 5" id="KW-0812">Transmembrane</keyword>
<evidence type="ECO:0000256" key="4">
    <source>
        <dbReference type="ARBA" id="ARBA00023136"/>
    </source>
</evidence>
<keyword evidence="4 5" id="KW-0472">Membrane</keyword>
<evidence type="ECO:0000256" key="3">
    <source>
        <dbReference type="ARBA" id="ARBA00022989"/>
    </source>
</evidence>
<sequence length="217" mass="23129">MGGWREYAASWAAFLLSHMLPAQPALRRPIVALVGERAFLVGYSALSVAILAWMIGAAGRAPFVSLWGWAWWQAWVTNAAMILACLLLAVGVGVPNPFSIGGAGNDRYDPTRPGVVALTRHPVLWALALWSGGHLVPNGDLAHLMLFGAFAGLSLLGMGALDARRRTTWGAARWAALQPRASFRAAATRLLVGAVIWTALIVSHAAVIGVPPWPSWP</sequence>
<dbReference type="RefSeq" id="WP_168034782.1">
    <property type="nucleotide sequence ID" value="NZ_JAAVNE010000063.1"/>
</dbReference>
<feature type="transmembrane region" description="Helical" evidence="5">
    <location>
        <begin position="141"/>
        <end position="161"/>
    </location>
</feature>
<evidence type="ECO:0000256" key="2">
    <source>
        <dbReference type="ARBA" id="ARBA00022692"/>
    </source>
</evidence>
<dbReference type="Proteomes" id="UP000787635">
    <property type="component" value="Unassembled WGS sequence"/>
</dbReference>
<organism evidence="7 8">
    <name type="scientific">Falsiroseomonas selenitidurans</name>
    <dbReference type="NCBI Taxonomy" id="2716335"/>
    <lineage>
        <taxon>Bacteria</taxon>
        <taxon>Pseudomonadati</taxon>
        <taxon>Pseudomonadota</taxon>
        <taxon>Alphaproteobacteria</taxon>
        <taxon>Acetobacterales</taxon>
        <taxon>Roseomonadaceae</taxon>
        <taxon>Falsiroseomonas</taxon>
    </lineage>
</organism>
<evidence type="ECO:0000313" key="8">
    <source>
        <dbReference type="Proteomes" id="UP000787635"/>
    </source>
</evidence>
<comment type="subcellular location">
    <subcellularLocation>
        <location evidence="1">Membrane</location>
        <topology evidence="1">Multi-pass membrane protein</topology>
    </subcellularLocation>
</comment>
<dbReference type="EMBL" id="JAAVNE010000063">
    <property type="protein sequence ID" value="NKC34063.1"/>
    <property type="molecule type" value="Genomic_DNA"/>
</dbReference>
<protein>
    <submittedName>
        <fullName evidence="7">NnrU family protein</fullName>
    </submittedName>
</protein>
<feature type="transmembrane region" description="Helical" evidence="5">
    <location>
        <begin position="70"/>
        <end position="92"/>
    </location>
</feature>